<proteinExistence type="predicted"/>
<gene>
    <name evidence="1" type="primary">ORF35283</name>
</gene>
<organism evidence="1">
    <name type="scientific">Arion vulgaris</name>
    <dbReference type="NCBI Taxonomy" id="1028688"/>
    <lineage>
        <taxon>Eukaryota</taxon>
        <taxon>Metazoa</taxon>
        <taxon>Spiralia</taxon>
        <taxon>Lophotrochozoa</taxon>
        <taxon>Mollusca</taxon>
        <taxon>Gastropoda</taxon>
        <taxon>Heterobranchia</taxon>
        <taxon>Euthyneura</taxon>
        <taxon>Panpulmonata</taxon>
        <taxon>Eupulmonata</taxon>
        <taxon>Stylommatophora</taxon>
        <taxon>Helicina</taxon>
        <taxon>Arionoidea</taxon>
        <taxon>Arionidae</taxon>
        <taxon>Arion</taxon>
    </lineage>
</organism>
<sequence length="55" mass="6294">SIHFGKTPMLRLCSTQLSPAESRDFKETCGYLSHQKRSPLKTANWHNLNTPLHSK</sequence>
<evidence type="ECO:0000313" key="1">
    <source>
        <dbReference type="EMBL" id="CEK59137.1"/>
    </source>
</evidence>
<feature type="non-terminal residue" evidence="1">
    <location>
        <position position="1"/>
    </location>
</feature>
<accession>A0A0B6YSN3</accession>
<protein>
    <submittedName>
        <fullName evidence="1">Uncharacterized protein</fullName>
    </submittedName>
</protein>
<reference evidence="1" key="1">
    <citation type="submission" date="2014-12" db="EMBL/GenBank/DDBJ databases">
        <title>Insight into the proteome of Arion vulgaris.</title>
        <authorList>
            <person name="Aradska J."/>
            <person name="Bulat T."/>
            <person name="Smidak R."/>
            <person name="Sarate P."/>
            <person name="Gangsoo J."/>
            <person name="Sialana F."/>
            <person name="Bilban M."/>
            <person name="Lubec G."/>
        </authorList>
    </citation>
    <scope>NUCLEOTIDE SEQUENCE</scope>
    <source>
        <tissue evidence="1">Skin</tissue>
    </source>
</reference>
<name>A0A0B6YSN3_9EUPU</name>
<dbReference type="AlphaFoldDB" id="A0A0B6YSN3"/>
<dbReference type="EMBL" id="HACG01012272">
    <property type="protein sequence ID" value="CEK59137.1"/>
    <property type="molecule type" value="Transcribed_RNA"/>
</dbReference>